<dbReference type="Pfam" id="PF04273">
    <property type="entry name" value="BLH_phosphatase"/>
    <property type="match status" value="1"/>
</dbReference>
<evidence type="ECO:0000259" key="1">
    <source>
        <dbReference type="Pfam" id="PF04273"/>
    </source>
</evidence>
<name>A0A7G9SAF6_9SPHN</name>
<keyword evidence="3" id="KW-1185">Reference proteome</keyword>
<reference evidence="2 3" key="1">
    <citation type="submission" date="2020-08" db="EMBL/GenBank/DDBJ databases">
        <title>Genome sequence of Sphingomonas rhizophila KACC 19189T.</title>
        <authorList>
            <person name="Hyun D.-W."/>
            <person name="Bae J.-W."/>
        </authorList>
    </citation>
    <scope>NUCLEOTIDE SEQUENCE [LARGE SCALE GENOMIC DNA]</scope>
    <source>
        <strain evidence="2 3">KACC 19189</strain>
    </source>
</reference>
<dbReference type="InterPro" id="IPR029021">
    <property type="entry name" value="Prot-tyrosine_phosphatase-like"/>
</dbReference>
<dbReference type="RefSeq" id="WP_187541830.1">
    <property type="nucleotide sequence ID" value="NZ_CP060717.1"/>
</dbReference>
<sequence length="137" mass="14949">MHRQLDDRTLVDGQIEPGDIAELKTLGVTMIVNNRPDGEDEDQPLSEDIERAAVEAGLSYRHIPIARGMGPADVESMRAAIHEAGEGKLFAFCRSGNRSTLAWAIARSEDGVPREELERCAEGAGFNLGPVTHLLRD</sequence>
<gene>
    <name evidence="2" type="ORF">H9L12_11405</name>
</gene>
<dbReference type="GO" id="GO:0016787">
    <property type="term" value="F:hydrolase activity"/>
    <property type="evidence" value="ECO:0007669"/>
    <property type="project" value="InterPro"/>
</dbReference>
<dbReference type="NCBIfam" id="TIGR01244">
    <property type="entry name" value="TIGR01244 family sulfur transferase"/>
    <property type="match status" value="1"/>
</dbReference>
<protein>
    <submittedName>
        <fullName evidence="2">TIGR01244 family phosphatase</fullName>
    </submittedName>
</protein>
<dbReference type="EMBL" id="CP060717">
    <property type="protein sequence ID" value="QNN64831.1"/>
    <property type="molecule type" value="Genomic_DNA"/>
</dbReference>
<dbReference type="AlphaFoldDB" id="A0A7G9SAF6"/>
<dbReference type="InterPro" id="IPR005939">
    <property type="entry name" value="BLH_phosphatase-like"/>
</dbReference>
<dbReference type="Gene3D" id="3.90.190.10">
    <property type="entry name" value="Protein tyrosine phosphatase superfamily"/>
    <property type="match status" value="1"/>
</dbReference>
<accession>A0A7G9SAF6</accession>
<dbReference type="SUPFAM" id="SSF52799">
    <property type="entry name" value="(Phosphotyrosine protein) phosphatases II"/>
    <property type="match status" value="1"/>
</dbReference>
<evidence type="ECO:0000313" key="2">
    <source>
        <dbReference type="EMBL" id="QNN64831.1"/>
    </source>
</evidence>
<evidence type="ECO:0000313" key="3">
    <source>
        <dbReference type="Proteomes" id="UP000515955"/>
    </source>
</evidence>
<feature type="domain" description="Beta-lactamase hydrolase-like protein phosphatase-like" evidence="1">
    <location>
        <begin position="5"/>
        <end position="107"/>
    </location>
</feature>
<dbReference type="KEGG" id="srhi:H9L12_11405"/>
<dbReference type="Proteomes" id="UP000515955">
    <property type="component" value="Chromosome"/>
</dbReference>
<organism evidence="2 3">
    <name type="scientific">Sphingomonas rhizophila</name>
    <dbReference type="NCBI Taxonomy" id="2071607"/>
    <lineage>
        <taxon>Bacteria</taxon>
        <taxon>Pseudomonadati</taxon>
        <taxon>Pseudomonadota</taxon>
        <taxon>Alphaproteobacteria</taxon>
        <taxon>Sphingomonadales</taxon>
        <taxon>Sphingomonadaceae</taxon>
        <taxon>Sphingomonas</taxon>
    </lineage>
</organism>
<proteinExistence type="predicted"/>